<protein>
    <recommendedName>
        <fullName evidence="4">Large ribosomal subunit protein eL29</fullName>
    </recommendedName>
    <alternativeName>
        <fullName evidence="5">60S ribosomal protein L29</fullName>
    </alternativeName>
</protein>
<comment type="similarity">
    <text evidence="1">Belongs to the eukaryotic ribosomal protein eL29 family.</text>
</comment>
<dbReference type="PANTHER" id="PTHR12884">
    <property type="entry name" value="60S RIBOSOMAL PROTEIN L29"/>
    <property type="match status" value="1"/>
</dbReference>
<dbReference type="InterPro" id="IPR002673">
    <property type="entry name" value="Ribosomal_eL29"/>
</dbReference>
<dbReference type="AlphaFoldDB" id="A0A8J4V6V0"/>
<dbReference type="PANTHER" id="PTHR12884:SF0">
    <property type="entry name" value="60S RIBOSOMAL PROTEIN L29"/>
    <property type="match status" value="1"/>
</dbReference>
<dbReference type="OrthoDB" id="996720at2759"/>
<evidence type="ECO:0000256" key="2">
    <source>
        <dbReference type="ARBA" id="ARBA00022980"/>
    </source>
</evidence>
<dbReference type="GO" id="GO:0003735">
    <property type="term" value="F:structural constituent of ribosome"/>
    <property type="evidence" value="ECO:0007669"/>
    <property type="project" value="InterPro"/>
</dbReference>
<evidence type="ECO:0000256" key="1">
    <source>
        <dbReference type="ARBA" id="ARBA00010247"/>
    </source>
</evidence>
<evidence type="ECO:0000256" key="3">
    <source>
        <dbReference type="ARBA" id="ARBA00023274"/>
    </source>
</evidence>
<accession>A0A8J4V6V0</accession>
<dbReference type="Proteomes" id="UP000695562">
    <property type="component" value="Unassembled WGS sequence"/>
</dbReference>
<dbReference type="GO" id="GO:0002181">
    <property type="term" value="P:cytoplasmic translation"/>
    <property type="evidence" value="ECO:0007669"/>
    <property type="project" value="TreeGrafter"/>
</dbReference>
<keyword evidence="3" id="KW-0687">Ribonucleoprotein</keyword>
<evidence type="ECO:0000256" key="4">
    <source>
        <dbReference type="ARBA" id="ARBA00035222"/>
    </source>
</evidence>
<reference evidence="6" key="1">
    <citation type="submission" date="2020-01" db="EMBL/GenBank/DDBJ databases">
        <title>Development of genomics and gene disruption for Polysphondylium violaceum indicates a role for the polyketide synthase stlB in stalk morphogenesis.</title>
        <authorList>
            <person name="Narita B."/>
            <person name="Kawabe Y."/>
            <person name="Kin K."/>
            <person name="Saito T."/>
            <person name="Gibbs R."/>
            <person name="Kuspa A."/>
            <person name="Muzny D."/>
            <person name="Queller D."/>
            <person name="Richards S."/>
            <person name="Strassman J."/>
            <person name="Sucgang R."/>
            <person name="Worley K."/>
            <person name="Schaap P."/>
        </authorList>
    </citation>
    <scope>NUCLEOTIDE SEQUENCE</scope>
    <source>
        <strain evidence="6">QSvi11</strain>
    </source>
</reference>
<dbReference type="Pfam" id="PF01779">
    <property type="entry name" value="Ribosomal_L29e"/>
    <property type="match status" value="1"/>
</dbReference>
<comment type="caution">
    <text evidence="6">The sequence shown here is derived from an EMBL/GenBank/DDBJ whole genome shotgun (WGS) entry which is preliminary data.</text>
</comment>
<gene>
    <name evidence="6" type="ORF">CYY_002502</name>
</gene>
<keyword evidence="2" id="KW-0689">Ribosomal protein</keyword>
<organism evidence="6 7">
    <name type="scientific">Polysphondylium violaceum</name>
    <dbReference type="NCBI Taxonomy" id="133409"/>
    <lineage>
        <taxon>Eukaryota</taxon>
        <taxon>Amoebozoa</taxon>
        <taxon>Evosea</taxon>
        <taxon>Eumycetozoa</taxon>
        <taxon>Dictyostelia</taxon>
        <taxon>Dictyosteliales</taxon>
        <taxon>Dictyosteliaceae</taxon>
        <taxon>Polysphondylium</taxon>
    </lineage>
</organism>
<evidence type="ECO:0000313" key="6">
    <source>
        <dbReference type="EMBL" id="KAF2076202.1"/>
    </source>
</evidence>
<evidence type="ECO:0000256" key="5">
    <source>
        <dbReference type="ARBA" id="ARBA00035328"/>
    </source>
</evidence>
<dbReference type="EMBL" id="AJWJ01000069">
    <property type="protein sequence ID" value="KAF2076202.1"/>
    <property type="molecule type" value="Genomic_DNA"/>
</dbReference>
<dbReference type="Gene3D" id="6.10.140.1730">
    <property type="match status" value="1"/>
</dbReference>
<name>A0A8J4V6V0_9MYCE</name>
<proteinExistence type="inferred from homology"/>
<sequence length="285" mass="33137">MDELNLILDLDSFISLPIVELNIPHYYNEGIQSENTSNRIEQFYDQSQEIVNEIQQAYSTGLDHPFFSSDLRWEKIIAHYKPFRGINNKELKSNRNLQAEIVQAINEYNEGIHRILNITRNSFELDVVNESQQLILKRKVLLALSLRDISNKYTSKILYFNHSMNRAQRGCVFFLTIKNFQLFCFKTFIAAEMAKSKNHSTHHQERKNHRNGIKKPVVHRVTSKKGMELTFARNQRYARIGTEVPRYVRGDLQEVKPHAAPRQPLKVIVEAAKAKMVAKKAAAKK</sequence>
<dbReference type="GO" id="GO:0022625">
    <property type="term" value="C:cytosolic large ribosomal subunit"/>
    <property type="evidence" value="ECO:0007669"/>
    <property type="project" value="TreeGrafter"/>
</dbReference>
<evidence type="ECO:0000313" key="7">
    <source>
        <dbReference type="Proteomes" id="UP000695562"/>
    </source>
</evidence>
<keyword evidence="7" id="KW-1185">Reference proteome</keyword>